<evidence type="ECO:0000259" key="7">
    <source>
        <dbReference type="Pfam" id="PF00884"/>
    </source>
</evidence>
<evidence type="ECO:0000256" key="5">
    <source>
        <dbReference type="ARBA" id="ARBA00023136"/>
    </source>
</evidence>
<reference evidence="9" key="1">
    <citation type="journal article" date="2019" name="Int. J. Syst. Evol. Microbiol.">
        <title>The Global Catalogue of Microorganisms (GCM) 10K type strain sequencing project: providing services to taxonomists for standard genome sequencing and annotation.</title>
        <authorList>
            <consortium name="The Broad Institute Genomics Platform"/>
            <consortium name="The Broad Institute Genome Sequencing Center for Infectious Disease"/>
            <person name="Wu L."/>
            <person name="Ma J."/>
        </authorList>
    </citation>
    <scope>NUCLEOTIDE SEQUENCE [LARGE SCALE GENOMIC DNA]</scope>
    <source>
        <strain evidence="9">KCTC 52237</strain>
    </source>
</reference>
<dbReference type="PANTHER" id="PTHR47371:SF3">
    <property type="entry name" value="PHOSPHOGLYCEROL TRANSFERASE I"/>
    <property type="match status" value="1"/>
</dbReference>
<keyword evidence="3 6" id="KW-0812">Transmembrane</keyword>
<dbReference type="SUPFAM" id="SSF53649">
    <property type="entry name" value="Alkaline phosphatase-like"/>
    <property type="match status" value="1"/>
</dbReference>
<feature type="transmembrane region" description="Helical" evidence="6">
    <location>
        <begin position="430"/>
        <end position="449"/>
    </location>
</feature>
<name>A0ABV7FDY3_9GAMM</name>
<evidence type="ECO:0000313" key="9">
    <source>
        <dbReference type="Proteomes" id="UP001595555"/>
    </source>
</evidence>
<keyword evidence="9" id="KW-1185">Reference proteome</keyword>
<dbReference type="RefSeq" id="WP_378116130.1">
    <property type="nucleotide sequence ID" value="NZ_JBHRTF010000002.1"/>
</dbReference>
<evidence type="ECO:0000256" key="4">
    <source>
        <dbReference type="ARBA" id="ARBA00022989"/>
    </source>
</evidence>
<comment type="caution">
    <text evidence="8">The sequence shown here is derived from an EMBL/GenBank/DDBJ whole genome shotgun (WGS) entry which is preliminary data.</text>
</comment>
<dbReference type="CDD" id="cd16015">
    <property type="entry name" value="LTA_synthase"/>
    <property type="match status" value="1"/>
</dbReference>
<dbReference type="Gene3D" id="3.40.720.10">
    <property type="entry name" value="Alkaline Phosphatase, subunit A"/>
    <property type="match status" value="1"/>
</dbReference>
<feature type="domain" description="Sulfatase N-terminal" evidence="7">
    <location>
        <begin position="523"/>
        <end position="810"/>
    </location>
</feature>
<feature type="transmembrane region" description="Helical" evidence="6">
    <location>
        <begin position="42"/>
        <end position="63"/>
    </location>
</feature>
<feature type="transmembrane region" description="Helical" evidence="6">
    <location>
        <begin position="321"/>
        <end position="339"/>
    </location>
</feature>
<accession>A0ABV7FDY3</accession>
<feature type="transmembrane region" description="Helical" evidence="6">
    <location>
        <begin position="108"/>
        <end position="127"/>
    </location>
</feature>
<organism evidence="8 9">
    <name type="scientific">Cellvibrio fontiphilus</name>
    <dbReference type="NCBI Taxonomy" id="1815559"/>
    <lineage>
        <taxon>Bacteria</taxon>
        <taxon>Pseudomonadati</taxon>
        <taxon>Pseudomonadota</taxon>
        <taxon>Gammaproteobacteria</taxon>
        <taxon>Cellvibrionales</taxon>
        <taxon>Cellvibrionaceae</taxon>
        <taxon>Cellvibrio</taxon>
    </lineage>
</organism>
<evidence type="ECO:0000256" key="3">
    <source>
        <dbReference type="ARBA" id="ARBA00022692"/>
    </source>
</evidence>
<evidence type="ECO:0000256" key="1">
    <source>
        <dbReference type="ARBA" id="ARBA00004651"/>
    </source>
</evidence>
<feature type="transmembrane region" description="Helical" evidence="6">
    <location>
        <begin position="385"/>
        <end position="418"/>
    </location>
</feature>
<evidence type="ECO:0000256" key="6">
    <source>
        <dbReference type="SAM" id="Phobius"/>
    </source>
</evidence>
<feature type="transmembrane region" description="Helical" evidence="6">
    <location>
        <begin position="12"/>
        <end position="36"/>
    </location>
</feature>
<sequence length="908" mass="102622">MENSGKNYPITPILSISTVVIAGLILSQIVALIANTSEANQFSFYCIVAVFYPLAFWCFGIQFQPTIFIFNACHSLKKLSINSVIYLGLTILLSKHSFAYNFSDLKTYTGPLFFLFAYNYCILASIIEKLIPAFTIKILFYLFITLAGLYWLPYFLKPIPFLYLFFLLGLKGIRPTFLTKNTLHIRNEILIALFFLALIINYFGSSIILIAGEGSWWRYLLAVIASTFISILLKTSLANLIGHWWMDWVSWISASKRKEEFKIFLDKSSQRPITGRVLKASLVVISIAATFILSTFINLIFFELPLRDWNVQTTTMWYEQSISFASIGIFLIAAIYYLLRIFLSRSASLVILFLPMLLLAITNQLKINFLNSPLLPNDFYLINQALGSLGFIVGQGTALGILLLSLCAAISMLIFFIRHWRKFVNKNKGAAARGMISALLLIIFIYSPAQLVSSEKMPNIWELSDALQLYQYTGFFGGFIYNHKNFKVTKPGGFEPGSIARLTTELALADDLKKAKKSDAAKPHVIVIQSEAYWDPGLLSPGLYPEGSPGKLESICEAKINNTHFCATGYLSVPSFGGITANAEYEVLTGIAISLFPSGAVPFNHFIQKKQPSITWRFRQAGYKTVGLHPHEGWFWNRNNVYPRLGFQYFYDIEYFADADKNGLYVSDDAINQAIVKNITEASEPIFLFSVSMANHAPFNDDRYEKLSPVKINWDAVPNLSPEEYKTLATFSIGVRESRRALQELIANYSSPKSPPVIILFYGDHLPILGGDFRIYEETGYKPSGESIHYREMFSTPYLIWSNQELHTTNWPHFISAPLLGQQLASAAGLGKPILESLLNELQTAPGFRHPPYSILQQGNQLPDPSARQEKLLQLYRHLFFDTILADQQYLHYFGVETLHSQPQKTSN</sequence>
<dbReference type="EMBL" id="JBHRTF010000002">
    <property type="protein sequence ID" value="MFC3114617.1"/>
    <property type="molecule type" value="Genomic_DNA"/>
</dbReference>
<comment type="subcellular location">
    <subcellularLocation>
        <location evidence="1">Cell membrane</location>
        <topology evidence="1">Multi-pass membrane protein</topology>
    </subcellularLocation>
</comment>
<evidence type="ECO:0000313" key="8">
    <source>
        <dbReference type="EMBL" id="MFC3114617.1"/>
    </source>
</evidence>
<feature type="transmembrane region" description="Helical" evidence="6">
    <location>
        <begin position="277"/>
        <end position="301"/>
    </location>
</feature>
<dbReference type="InterPro" id="IPR000917">
    <property type="entry name" value="Sulfatase_N"/>
</dbReference>
<dbReference type="Proteomes" id="UP001595555">
    <property type="component" value="Unassembled WGS sequence"/>
</dbReference>
<feature type="transmembrane region" description="Helical" evidence="6">
    <location>
        <begin position="216"/>
        <end position="233"/>
    </location>
</feature>
<protein>
    <submittedName>
        <fullName evidence="8">LTA synthase family protein</fullName>
    </submittedName>
</protein>
<proteinExistence type="predicted"/>
<gene>
    <name evidence="8" type="ORF">ACFODX_03545</name>
</gene>
<keyword evidence="5 6" id="KW-0472">Membrane</keyword>
<dbReference type="PANTHER" id="PTHR47371">
    <property type="entry name" value="LIPOTEICHOIC ACID SYNTHASE"/>
    <property type="match status" value="1"/>
</dbReference>
<feature type="transmembrane region" description="Helical" evidence="6">
    <location>
        <begin position="346"/>
        <end position="365"/>
    </location>
</feature>
<keyword evidence="2" id="KW-1003">Cell membrane</keyword>
<evidence type="ECO:0000256" key="2">
    <source>
        <dbReference type="ARBA" id="ARBA00022475"/>
    </source>
</evidence>
<feature type="transmembrane region" description="Helical" evidence="6">
    <location>
        <begin position="84"/>
        <end position="102"/>
    </location>
</feature>
<feature type="transmembrane region" description="Helical" evidence="6">
    <location>
        <begin position="189"/>
        <end position="210"/>
    </location>
</feature>
<dbReference type="Pfam" id="PF00884">
    <property type="entry name" value="Sulfatase"/>
    <property type="match status" value="1"/>
</dbReference>
<dbReference type="InterPro" id="IPR050448">
    <property type="entry name" value="OpgB/LTA_synthase_biosynth"/>
</dbReference>
<dbReference type="InterPro" id="IPR017850">
    <property type="entry name" value="Alkaline_phosphatase_core_sf"/>
</dbReference>
<keyword evidence="4 6" id="KW-1133">Transmembrane helix</keyword>